<dbReference type="Gene3D" id="3.20.20.190">
    <property type="entry name" value="Phosphatidylinositol (PI) phosphodiesterase"/>
    <property type="match status" value="1"/>
</dbReference>
<dbReference type="PROSITE" id="PS51704">
    <property type="entry name" value="GP_PDE"/>
    <property type="match status" value="1"/>
</dbReference>
<evidence type="ECO:0000259" key="2">
    <source>
        <dbReference type="PROSITE" id="PS51704"/>
    </source>
</evidence>
<dbReference type="PANTHER" id="PTHR46320">
    <property type="entry name" value="GLYCEROPHOSPHODIESTER PHOSPHODIESTERASE 1"/>
    <property type="match status" value="1"/>
</dbReference>
<dbReference type="Pfam" id="PF03009">
    <property type="entry name" value="GDPD"/>
    <property type="match status" value="1"/>
</dbReference>
<keyword evidence="4" id="KW-1185">Reference proteome</keyword>
<dbReference type="KEGG" id="cel:CELE_ZC155.4"/>
<dbReference type="CDD" id="cd08573">
    <property type="entry name" value="GDPD_GDE1"/>
    <property type="match status" value="1"/>
</dbReference>
<sequence>MWTRTFYSMMVGTLLQLFGREFLQLTQLSKDDITDSFDVQKLVTQPHRVNMDLLTFIAWGIIVGIIYILSLLALKFTTIRVIIVTLAFIPIALMIAFFIFRIPQLTNEPHKSQFFSAWKIGGHRGSAHDDIPENSLEAFSAVKREGGQLAEMDIQITLDGVPVICHDANTVRVTGVDKDISTMNITEFRKLRFTGTNISLPTFEEAVSYCVANDIMMIWDVKNVDENLLKQFVIQMKTHNLYSKVLVSGFNPIDTYKVKMADPKILTGFTWRNWELSTTDEAARIPRFTGALNAIASVLDVLVFGLARSLIMPKFLGSDVIFYHVNDISSFLKTDAAANNIYLAGWTSNNPTEQVWLRDYLNVPFLTDNVGTVPH</sequence>
<feature type="transmembrane region" description="Helical" evidence="1">
    <location>
        <begin position="81"/>
        <end position="100"/>
    </location>
</feature>
<dbReference type="GO" id="GO:0008889">
    <property type="term" value="F:glycerophosphodiester phosphodiesterase activity"/>
    <property type="evidence" value="ECO:0000318"/>
    <property type="project" value="GO_Central"/>
</dbReference>
<dbReference type="GO" id="GO:0005886">
    <property type="term" value="C:plasma membrane"/>
    <property type="evidence" value="ECO:0000318"/>
    <property type="project" value="GO_Central"/>
</dbReference>
<name>Q23244_CAEEL</name>
<dbReference type="OMA" id="ARIPRFT"/>
<dbReference type="PIR" id="A88452">
    <property type="entry name" value="A88452"/>
</dbReference>
<feature type="domain" description="GP-PDE" evidence="2">
    <location>
        <begin position="118"/>
        <end position="375"/>
    </location>
</feature>
<protein>
    <submittedName>
        <fullName evidence="3">GP-PDE domain-containing protein</fullName>
    </submittedName>
</protein>
<dbReference type="WormBase" id="ZC155.4">
    <property type="protein sequence ID" value="CE28154"/>
    <property type="gene ID" value="WBGene00022532"/>
</dbReference>
<dbReference type="EMBL" id="BX284603">
    <property type="protein sequence ID" value="CCD66675.1"/>
    <property type="molecule type" value="Genomic_DNA"/>
</dbReference>
<dbReference type="Bgee" id="WBGene00022532">
    <property type="expression patterns" value="Expressed in germ line (C elegans) and 3 other cell types or tissues"/>
</dbReference>
<dbReference type="AlphaFoldDB" id="Q23244"/>
<dbReference type="InParanoid" id="Q23244"/>
<dbReference type="GO" id="GO:0006580">
    <property type="term" value="P:ethanolamine metabolic process"/>
    <property type="evidence" value="ECO:0000318"/>
    <property type="project" value="GO_Central"/>
</dbReference>
<dbReference type="OrthoDB" id="197419at2759"/>
<evidence type="ECO:0000313" key="3">
    <source>
        <dbReference type="EMBL" id="CCD66675.1"/>
    </source>
</evidence>
<keyword evidence="1" id="KW-1133">Transmembrane helix</keyword>
<gene>
    <name evidence="3" type="ORF">CELE_ZC155.4</name>
    <name evidence="3 5" type="ORF">ZC155.4</name>
</gene>
<dbReference type="RefSeq" id="NP_498106.1">
    <property type="nucleotide sequence ID" value="NM_065705.3"/>
</dbReference>
<dbReference type="UCSC" id="ZC155.4">
    <property type="organism name" value="c. elegans"/>
</dbReference>
<evidence type="ECO:0000256" key="1">
    <source>
        <dbReference type="SAM" id="Phobius"/>
    </source>
</evidence>
<dbReference type="SUPFAM" id="SSF51695">
    <property type="entry name" value="PLC-like phosphodiesterases"/>
    <property type="match status" value="1"/>
</dbReference>
<dbReference type="PaxDb" id="6239-ZC155.4"/>
<dbReference type="PANTHER" id="PTHR46320:SF2">
    <property type="entry name" value="GP-PDE DOMAIN-CONTAINING PROTEIN"/>
    <property type="match status" value="1"/>
</dbReference>
<dbReference type="SMR" id="Q23244"/>
<dbReference type="FunCoup" id="Q23244">
    <property type="interactions" value="81"/>
</dbReference>
<dbReference type="eggNOG" id="KOG2258">
    <property type="taxonomic scope" value="Eukaryota"/>
</dbReference>
<dbReference type="PeptideAtlas" id="Q23244"/>
<dbReference type="GO" id="GO:0070291">
    <property type="term" value="P:N-acylethanolamine metabolic process"/>
    <property type="evidence" value="ECO:0000318"/>
    <property type="project" value="GO_Central"/>
</dbReference>
<evidence type="ECO:0007829" key="6">
    <source>
        <dbReference type="PeptideAtlas" id="Q23244"/>
    </source>
</evidence>
<feature type="transmembrane region" description="Helical" evidence="1">
    <location>
        <begin position="53"/>
        <end position="74"/>
    </location>
</feature>
<evidence type="ECO:0000313" key="5">
    <source>
        <dbReference type="WormBase" id="ZC155.4"/>
    </source>
</evidence>
<dbReference type="STRING" id="6239.ZC155.4.2"/>
<reference evidence="3 4" key="1">
    <citation type="journal article" date="1998" name="Science">
        <title>Genome sequence of the nematode C. elegans: a platform for investigating biology.</title>
        <authorList>
            <consortium name="The C. elegans sequencing consortium"/>
            <person name="Sulson J.E."/>
            <person name="Waterston R."/>
        </authorList>
    </citation>
    <scope>NUCLEOTIDE SEQUENCE [LARGE SCALE GENOMIC DNA]</scope>
    <source>
        <strain evidence="3 4">Bristol N2</strain>
    </source>
</reference>
<dbReference type="Proteomes" id="UP000001940">
    <property type="component" value="Chromosome III"/>
</dbReference>
<dbReference type="HOGENOM" id="CLU_030006_2_0_1"/>
<dbReference type="PhylomeDB" id="Q23244"/>
<dbReference type="CTD" id="175713"/>
<keyword evidence="1" id="KW-0472">Membrane</keyword>
<organism evidence="3 4">
    <name type="scientific">Caenorhabditis elegans</name>
    <dbReference type="NCBI Taxonomy" id="6239"/>
    <lineage>
        <taxon>Eukaryota</taxon>
        <taxon>Metazoa</taxon>
        <taxon>Ecdysozoa</taxon>
        <taxon>Nematoda</taxon>
        <taxon>Chromadorea</taxon>
        <taxon>Rhabditida</taxon>
        <taxon>Rhabditina</taxon>
        <taxon>Rhabditomorpha</taxon>
        <taxon>Rhabditoidea</taxon>
        <taxon>Rhabditidae</taxon>
        <taxon>Peloderinae</taxon>
        <taxon>Caenorhabditis</taxon>
    </lineage>
</organism>
<proteinExistence type="evidence at protein level"/>
<keyword evidence="1" id="KW-0812">Transmembrane</keyword>
<dbReference type="AGR" id="WB:WBGene00022532"/>
<dbReference type="GO" id="GO:0006644">
    <property type="term" value="P:phospholipid metabolic process"/>
    <property type="evidence" value="ECO:0000318"/>
    <property type="project" value="GO_Central"/>
</dbReference>
<evidence type="ECO:0000313" key="4">
    <source>
        <dbReference type="Proteomes" id="UP000001940"/>
    </source>
</evidence>
<keyword evidence="6" id="KW-1267">Proteomics identification</keyword>
<dbReference type="InterPro" id="IPR030395">
    <property type="entry name" value="GP_PDE_dom"/>
</dbReference>
<dbReference type="InterPro" id="IPR017946">
    <property type="entry name" value="PLC-like_Pdiesterase_TIM-brl"/>
</dbReference>
<accession>Q23244</accession>
<dbReference type="GeneID" id="175713"/>